<accession>A0AAE1PKJ4</accession>
<gene>
    <name evidence="1" type="ORF">Pmani_018283</name>
</gene>
<dbReference type="AlphaFoldDB" id="A0AAE1PKJ4"/>
<proteinExistence type="predicted"/>
<protein>
    <submittedName>
        <fullName evidence="1">Uncharacterized protein</fullName>
    </submittedName>
</protein>
<dbReference type="EMBL" id="JAWZYT010001672">
    <property type="protein sequence ID" value="KAK4310126.1"/>
    <property type="molecule type" value="Genomic_DNA"/>
</dbReference>
<organism evidence="1 2">
    <name type="scientific">Petrolisthes manimaculis</name>
    <dbReference type="NCBI Taxonomy" id="1843537"/>
    <lineage>
        <taxon>Eukaryota</taxon>
        <taxon>Metazoa</taxon>
        <taxon>Ecdysozoa</taxon>
        <taxon>Arthropoda</taxon>
        <taxon>Crustacea</taxon>
        <taxon>Multicrustacea</taxon>
        <taxon>Malacostraca</taxon>
        <taxon>Eumalacostraca</taxon>
        <taxon>Eucarida</taxon>
        <taxon>Decapoda</taxon>
        <taxon>Pleocyemata</taxon>
        <taxon>Anomura</taxon>
        <taxon>Galatheoidea</taxon>
        <taxon>Porcellanidae</taxon>
        <taxon>Petrolisthes</taxon>
    </lineage>
</organism>
<evidence type="ECO:0000313" key="2">
    <source>
        <dbReference type="Proteomes" id="UP001292094"/>
    </source>
</evidence>
<reference evidence="1" key="1">
    <citation type="submission" date="2023-11" db="EMBL/GenBank/DDBJ databases">
        <title>Genome assemblies of two species of porcelain crab, Petrolisthes cinctipes and Petrolisthes manimaculis (Anomura: Porcellanidae).</title>
        <authorList>
            <person name="Angst P."/>
        </authorList>
    </citation>
    <scope>NUCLEOTIDE SEQUENCE</scope>
    <source>
        <strain evidence="1">PB745_02</strain>
        <tissue evidence="1">Gill</tissue>
    </source>
</reference>
<keyword evidence="2" id="KW-1185">Reference proteome</keyword>
<comment type="caution">
    <text evidence="1">The sequence shown here is derived from an EMBL/GenBank/DDBJ whole genome shotgun (WGS) entry which is preliminary data.</text>
</comment>
<evidence type="ECO:0000313" key="1">
    <source>
        <dbReference type="EMBL" id="KAK4310126.1"/>
    </source>
</evidence>
<name>A0AAE1PKJ4_9EUCA</name>
<sequence length="101" mass="10656">MNIGGVGVTVLPINNSHLNITTSLYDQIVLNFPVAGGVGEIYHGADVSVDGPDLPPTLTGGLIPAVAVAEGDIRRTHEVPPVREFGAEQDNKTKYWVAGKH</sequence>
<dbReference type="Proteomes" id="UP001292094">
    <property type="component" value="Unassembled WGS sequence"/>
</dbReference>